<sequence length="1373" mass="160367">MNNNTKEKRCPKGSRRDPITKECVQIVKKDNLKESKYHIEKAMGHGARNQVEFVISNDFLYNVKNIYARKDYNAIKVEHLKKLHDKLKYQDETREGRKFIKTCPNKNSLIDAILEMQNEIRKKNGLDENTTEVVETVPEIPTQMEEKSKPLDESVFENTIKIPSFIIDKDDTSNKELDLGEIPKNKDDDEYNDYLKKKELMEYNENKSKIHFENLYPTLDDPNFSSKISLFKEFDQTKYDGQIRNIEEHANKLCNAEVELSPHQMFVKNFMSNKTPYNGLLLYHGVGTGKTCSAIGISEEHRKITAQHGNKKRTIIVASPNVQDNFRNQLFDENKLVEKNNIWSVERSCVGNDFLKEINPSNTLGLQREFIVRQIKSIINNNYVFMGYTEFSRYIQKKVKIDDSVDVKTKKRLYQDKLQKLFNDRLVIIDEVHNIRISDDNKQKQLGRQMIDVAKYSNNMKILLLSATPMYNSYREIIWIINLLNSNDNRGTLKTDEIFKKDGTFTDNGEELLQRKLVGYVSYIRGENPYSFPFRIYPEHFEPNNNPKNYPEIQFNKKEISKPIQHIPLYYSTMGEFQAASYKKVITNLSESEKISFENMEAFGYTLLQKPIEATTITYPSIDSEKDFYTGKTGLQHVMKFRTQTNPKPMKYDYSYKPEVLEEYGNIFSLEKLKLYSGKLHKIGNIIKKSNGVILIYSQYIEGGVIPVALMLEEMGFRRHTSNPSGKSLFKDAPSEGIDYRNYKPKSTFKNEKDFKQANYCMITGDVNFSYDNNIEIKKITSQDNKDGEVIKVVIISKAASEGIDFKFIRQIHIIEPWYNMNRIEQIIGRGVRQGGHCFLPFKDRNVEIYLHVGKENSIKHETPDMYLYRLAENKAIQIGNITRMLKNVSVDCVLNIGQTNFTIEKLQEQEENKEIKIKLSSGKLIDYKVGDRPYSELCDYKDNCSYKCLSTIDFKDKEIINTNYTNEYAVMNYNVIVKRIKNAFILHNIYKKDDLINEINSQRIYPTDQILYVLSQMIDHKSELINDSFGRTGTIINKDKYYAFQPLEINDESISILDRTKPIDYKHSKIIFKDKLIEEPKKIDASIKTYKNILENIQNIVGKINNLSDKKPKSNDNFYIHAENSKIYHICVNILKIPKNSYKKFIIFHFIDECNVNDKLIILKEIYFTKRKLNDTEKIFVDYFDNKMIYLKKKKCVLLYHLKKNYLYEINDDNLKEVPINESNKQLFEEEKAKYKVIDKSIYYSMIGFLHKDKNDNLIIKIKDIISKTYVNYGVNATSLNKEDIIKRISCILDPVYCKTILNPSTSNEIVNDFNAFLDSKSGSDTIKSAIVVKGFCVILELICRYKDINSSDGKRYFFDLETSYINNVLNV</sequence>
<dbReference type="CDD" id="cd18785">
    <property type="entry name" value="SF2_C"/>
    <property type="match status" value="1"/>
</dbReference>
<dbReference type="InterPro" id="IPR014001">
    <property type="entry name" value="Helicase_ATP-bd"/>
</dbReference>
<accession>A0A6C0C3P9</accession>
<protein>
    <recommendedName>
        <fullName evidence="1">Helicase ATP-binding domain-containing protein</fullName>
    </recommendedName>
</protein>
<name>A0A6C0C3P9_9ZZZZ</name>
<dbReference type="Pfam" id="PF00271">
    <property type="entry name" value="Helicase_C"/>
    <property type="match status" value="1"/>
</dbReference>
<feature type="domain" description="Helicase ATP-binding" evidence="1">
    <location>
        <begin position="372"/>
        <end position="487"/>
    </location>
</feature>
<organism evidence="2">
    <name type="scientific">viral metagenome</name>
    <dbReference type="NCBI Taxonomy" id="1070528"/>
    <lineage>
        <taxon>unclassified sequences</taxon>
        <taxon>metagenomes</taxon>
        <taxon>organismal metagenomes</taxon>
    </lineage>
</organism>
<dbReference type="PROSITE" id="PS51192">
    <property type="entry name" value="HELICASE_ATP_BIND_1"/>
    <property type="match status" value="1"/>
</dbReference>
<evidence type="ECO:0000259" key="1">
    <source>
        <dbReference type="PROSITE" id="PS51192"/>
    </source>
</evidence>
<dbReference type="GO" id="GO:0005524">
    <property type="term" value="F:ATP binding"/>
    <property type="evidence" value="ECO:0007669"/>
    <property type="project" value="InterPro"/>
</dbReference>
<dbReference type="InterPro" id="IPR027417">
    <property type="entry name" value="P-loop_NTPase"/>
</dbReference>
<dbReference type="Gene3D" id="3.40.50.300">
    <property type="entry name" value="P-loop containing nucleotide triphosphate hydrolases"/>
    <property type="match status" value="2"/>
</dbReference>
<dbReference type="InterPro" id="IPR000330">
    <property type="entry name" value="SNF2_N"/>
</dbReference>
<dbReference type="Pfam" id="PF00176">
    <property type="entry name" value="SNF2-rel_dom"/>
    <property type="match status" value="1"/>
</dbReference>
<dbReference type="SUPFAM" id="SSF52540">
    <property type="entry name" value="P-loop containing nucleoside triphosphate hydrolases"/>
    <property type="match status" value="1"/>
</dbReference>
<proteinExistence type="predicted"/>
<dbReference type="EMBL" id="MN739312">
    <property type="protein sequence ID" value="QHS98153.1"/>
    <property type="molecule type" value="Genomic_DNA"/>
</dbReference>
<evidence type="ECO:0000313" key="2">
    <source>
        <dbReference type="EMBL" id="QHS98153.1"/>
    </source>
</evidence>
<reference evidence="2" key="1">
    <citation type="journal article" date="2020" name="Nature">
        <title>Giant virus diversity and host interactions through global metagenomics.</title>
        <authorList>
            <person name="Schulz F."/>
            <person name="Roux S."/>
            <person name="Paez-Espino D."/>
            <person name="Jungbluth S."/>
            <person name="Walsh D.A."/>
            <person name="Denef V.J."/>
            <person name="McMahon K.D."/>
            <person name="Konstantinidis K.T."/>
            <person name="Eloe-Fadrosh E.A."/>
            <person name="Kyrpides N.C."/>
            <person name="Woyke T."/>
        </authorList>
    </citation>
    <scope>NUCLEOTIDE SEQUENCE</scope>
    <source>
        <strain evidence="2">GVMAG-M-3300020182-84</strain>
    </source>
</reference>
<dbReference type="InterPro" id="IPR001650">
    <property type="entry name" value="Helicase_C-like"/>
</dbReference>